<evidence type="ECO:0000313" key="16">
    <source>
        <dbReference type="EMBL" id="RFU53649.1"/>
    </source>
</evidence>
<dbReference type="EMBL" id="QVQY01000006">
    <property type="protein sequence ID" value="RFU51454.1"/>
    <property type="molecule type" value="Genomic_DNA"/>
</dbReference>
<keyword evidence="3" id="KW-0235">DNA replication</keyword>
<accession>A0A346NDC7</accession>
<dbReference type="InterPro" id="IPR013520">
    <property type="entry name" value="Ribonucl_H"/>
</dbReference>
<keyword evidence="4 10" id="KW-0540">Nuclease</keyword>
<dbReference type="GO" id="GO:0003677">
    <property type="term" value="F:DNA binding"/>
    <property type="evidence" value="ECO:0007669"/>
    <property type="project" value="InterPro"/>
</dbReference>
<dbReference type="AlphaFoldDB" id="A0A372KMZ4"/>
<accession>A0A372KMZ4</accession>
<evidence type="ECO:0000313" key="17">
    <source>
        <dbReference type="Proteomes" id="UP000246115"/>
    </source>
</evidence>
<name>A0A372KMZ4_9STRE</name>
<dbReference type="EC" id="3.1.-.-" evidence="10 11"/>
<proteinExistence type="inferred from homology"/>
<dbReference type="InterPro" id="IPR001650">
    <property type="entry name" value="Helicase_C-like"/>
</dbReference>
<evidence type="ECO:0000256" key="11">
    <source>
        <dbReference type="RuleBase" id="RU364106"/>
    </source>
</evidence>
<dbReference type="OrthoDB" id="9803913at2"/>
<dbReference type="GO" id="GO:0045004">
    <property type="term" value="P:DNA replication proofreading"/>
    <property type="evidence" value="ECO:0007669"/>
    <property type="project" value="TreeGrafter"/>
</dbReference>
<organism evidence="16 18">
    <name type="scientific">Streptococcus chenjunshii</name>
    <dbReference type="NCBI Taxonomy" id="2173853"/>
    <lineage>
        <taxon>Bacteria</taxon>
        <taxon>Bacillati</taxon>
        <taxon>Bacillota</taxon>
        <taxon>Bacilli</taxon>
        <taxon>Lactobacillales</taxon>
        <taxon>Streptococcaceae</taxon>
        <taxon>Streptococcus</taxon>
    </lineage>
</organism>
<evidence type="ECO:0000256" key="9">
    <source>
        <dbReference type="ARBA" id="ARBA00022932"/>
    </source>
</evidence>
<dbReference type="Proteomes" id="UP000246115">
    <property type="component" value="Chromosome"/>
</dbReference>
<evidence type="ECO:0000256" key="4">
    <source>
        <dbReference type="ARBA" id="ARBA00022722"/>
    </source>
</evidence>
<dbReference type="CDD" id="cd06127">
    <property type="entry name" value="DEDDh"/>
    <property type="match status" value="1"/>
</dbReference>
<dbReference type="GO" id="GO:0003887">
    <property type="term" value="F:DNA-directed DNA polymerase activity"/>
    <property type="evidence" value="ECO:0007669"/>
    <property type="project" value="UniProtKB-KW"/>
</dbReference>
<evidence type="ECO:0000256" key="3">
    <source>
        <dbReference type="ARBA" id="ARBA00022705"/>
    </source>
</evidence>
<feature type="domain" description="Helicase ATP-binding" evidence="12">
    <location>
        <begin position="236"/>
        <end position="503"/>
    </location>
</feature>
<feature type="domain" description="Helicase C-terminal" evidence="13">
    <location>
        <begin position="639"/>
        <end position="809"/>
    </location>
</feature>
<reference evidence="16 18" key="2">
    <citation type="submission" date="2018-08" db="EMBL/GenBank/DDBJ databases">
        <title>Draft genome of Streptococcus sp. nov. Z1.</title>
        <authorList>
            <person name="Tian Z."/>
        </authorList>
    </citation>
    <scope>NUCLEOTIDE SEQUENCE [LARGE SCALE GENOMIC DNA]</scope>
    <source>
        <strain evidence="16">Z1</strain>
        <strain evidence="18">Z1(2018)</strain>
    </source>
</reference>
<dbReference type="PROSITE" id="PS51193">
    <property type="entry name" value="HELICASE_ATP_BIND_2"/>
    <property type="match status" value="1"/>
</dbReference>
<dbReference type="GO" id="GO:0005829">
    <property type="term" value="C:cytosol"/>
    <property type="evidence" value="ECO:0007669"/>
    <property type="project" value="TreeGrafter"/>
</dbReference>
<dbReference type="SMART" id="SM00479">
    <property type="entry name" value="EXOIII"/>
    <property type="match status" value="1"/>
</dbReference>
<evidence type="ECO:0000256" key="5">
    <source>
        <dbReference type="ARBA" id="ARBA00022741"/>
    </source>
</evidence>
<dbReference type="PANTHER" id="PTHR30231:SF41">
    <property type="entry name" value="DNA POLYMERASE III SUBUNIT EPSILON"/>
    <property type="match status" value="1"/>
</dbReference>
<evidence type="ECO:0000313" key="15">
    <source>
        <dbReference type="EMBL" id="RFU51454.1"/>
    </source>
</evidence>
<dbReference type="GO" id="GO:0016818">
    <property type="term" value="F:hydrolase activity, acting on acid anhydrides, in phosphorus-containing anhydrides"/>
    <property type="evidence" value="ECO:0007669"/>
    <property type="project" value="InterPro"/>
</dbReference>
<evidence type="ECO:0000259" key="12">
    <source>
        <dbReference type="PROSITE" id="PS51193"/>
    </source>
</evidence>
<dbReference type="PROSITE" id="PS51194">
    <property type="entry name" value="HELICASE_CTER"/>
    <property type="match status" value="1"/>
</dbReference>
<evidence type="ECO:0000313" key="19">
    <source>
        <dbReference type="Proteomes" id="UP000264056"/>
    </source>
</evidence>
<feature type="short sequence motif" description="DEAH box" evidence="10">
    <location>
        <begin position="443"/>
        <end position="446"/>
    </location>
</feature>
<dbReference type="EMBL" id="CP031733">
    <property type="protein sequence ID" value="AXQ79022.1"/>
    <property type="molecule type" value="Genomic_DNA"/>
</dbReference>
<keyword evidence="5 10" id="KW-0547">Nucleotide-binding</keyword>
<evidence type="ECO:0000259" key="13">
    <source>
        <dbReference type="PROSITE" id="PS51194"/>
    </source>
</evidence>
<evidence type="ECO:0000256" key="6">
    <source>
        <dbReference type="ARBA" id="ARBA00022801"/>
    </source>
</evidence>
<keyword evidence="6 10" id="KW-0378">Hydrolase</keyword>
<dbReference type="InterPro" id="IPR012337">
    <property type="entry name" value="RNaseH-like_sf"/>
</dbReference>
<reference evidence="14" key="4">
    <citation type="journal article" date="2019" name="Int. J. Syst. Evol. Microbiol.">
        <title>Streptococcus chenjunshii sp. nov. isolated from feces of Tibetan antelopes.</title>
        <authorList>
            <person name="Tian Z."/>
            <person name="Lu S."/>
            <person name="Jin D."/>
            <person name="Yang J."/>
            <person name="Pu J."/>
            <person name="Lai X.H."/>
            <person name="Bai X.N."/>
            <person name="Wu X.M."/>
            <person name="Li J."/>
            <person name="Wang S."/>
            <person name="Xu J."/>
        </authorList>
    </citation>
    <scope>NUCLEOTIDE SEQUENCE</scope>
    <source>
        <strain evidence="14">Z15</strain>
    </source>
</reference>
<feature type="binding site" evidence="10">
    <location>
        <begin position="271"/>
        <end position="278"/>
    </location>
    <ligand>
        <name>ATP</name>
        <dbReference type="ChEBI" id="CHEBI:30616"/>
    </ligand>
</feature>
<keyword evidence="19" id="KW-1185">Reference proteome</keyword>
<dbReference type="InterPro" id="IPR006054">
    <property type="entry name" value="DnaQ"/>
</dbReference>
<dbReference type="Pfam" id="PF13307">
    <property type="entry name" value="Helicase_C_2"/>
    <property type="match status" value="1"/>
</dbReference>
<dbReference type="EMBL" id="QVQZ01000005">
    <property type="protein sequence ID" value="RFU53649.1"/>
    <property type="molecule type" value="Genomic_DNA"/>
</dbReference>
<dbReference type="InterPro" id="IPR036397">
    <property type="entry name" value="RNaseH_sf"/>
</dbReference>
<keyword evidence="2" id="KW-0548">Nucleotidyltransferase</keyword>
<gene>
    <name evidence="10 11" type="primary">dinG</name>
    <name evidence="14" type="ORF">DDV21_007940</name>
    <name evidence="15" type="ORF">DDV22_03830</name>
    <name evidence="16" type="ORF">DDV23_03820</name>
</gene>
<dbReference type="InterPro" id="IPR011545">
    <property type="entry name" value="DEAD/DEAH_box_helicase_dom"/>
</dbReference>
<comment type="function">
    <text evidence="10 11">3'-5' exonuclease.</text>
</comment>
<evidence type="ECO:0000256" key="2">
    <source>
        <dbReference type="ARBA" id="ARBA00022695"/>
    </source>
</evidence>
<dbReference type="FunFam" id="3.30.420.10:FF:000045">
    <property type="entry name" value="3'-5' exonuclease DinG"/>
    <property type="match status" value="1"/>
</dbReference>
<keyword evidence="8 10" id="KW-0067">ATP-binding</keyword>
<dbReference type="RefSeq" id="WP_116877793.1">
    <property type="nucleotide sequence ID" value="NZ_CP031733.1"/>
</dbReference>
<keyword evidence="1" id="KW-0808">Transferase</keyword>
<keyword evidence="7 10" id="KW-0269">Exonuclease</keyword>
<dbReference type="InterPro" id="IPR006310">
    <property type="entry name" value="DinG"/>
</dbReference>
<dbReference type="Pfam" id="PF00929">
    <property type="entry name" value="RNase_T"/>
    <property type="match status" value="1"/>
</dbReference>
<dbReference type="Proteomes" id="UP000262901">
    <property type="component" value="Unassembled WGS sequence"/>
</dbReference>
<keyword evidence="9" id="KW-0239">DNA-directed DNA polymerase</keyword>
<comment type="similarity">
    <text evidence="10 11">Belongs to the helicase family. DinG subfamily. Type 2 sub-subfamily.</text>
</comment>
<protein>
    <recommendedName>
        <fullName evidence="10 11">3'-5' exonuclease DinG</fullName>
        <ecNumber evidence="10 11">3.1.-.-</ecNumber>
    </recommendedName>
</protein>
<dbReference type="InterPro" id="IPR014013">
    <property type="entry name" value="Helic_SF1/SF2_ATP-bd_DinG/Rad3"/>
</dbReference>
<dbReference type="PANTHER" id="PTHR30231">
    <property type="entry name" value="DNA POLYMERASE III SUBUNIT EPSILON"/>
    <property type="match status" value="1"/>
</dbReference>
<sequence>MTDKNSRKYAVVDLEATSGSASAMIIQVGIVIIKNDRIVETYQTDVNPHEALTEHIVALTGITDEQLAQAPDFSQVAAAIYNLIKDCVFVAHNVKFDANLLAEHLFLEGFDLRTPRVDTVELTQVFYPHFEKYSLVSLAAELQLDLSEAHTAIADALATAQLFLKLKKKIEGLPKEALEKLLPLADNLLFESRMLLDEALIKAPLLSQKEYTEVGQLILKKSLPLPKKRKLSQDFTVNLALLGLEAREKQKAFAQLVETGLSDQSPSFLEAQAGLGKTYAYLLPLLSKSSDRQLIVSVPTKVLQDQIMANEVKKIKDVFHLPCHSIKGPRNYIKLDAFAESLNHESSNRLINRYKMQILVWLLETETGDLDEIKQKQRFESYFDSLRHDGKLRKQSQYFPVDFWRQSYENAKSSQLLLTNHAYFLERVQDDKAFAEKKVLVFDEAQKLLLNLEQFSRRSLNLSQLLPLVQHWSKDSQQLIEKRLLESLSFHLDYIMEQFHQTKDGHLDLTAVNQLQQNLSELNRAELQPLKEMITGSFTEFWLSSEINQEKRQMYLNAGREDFLNFKSFLPELKKLYFISATLDISPKVSLPGLLGFTDVDFARLPKTKNSSQRIWLDRTMPIITQLSAADYAQELTGRLFQLLTLKKPILVLFTSIQSMLMVSEELEKAGILHLTQEKNGTASKVKQKFEAGDSQLLLGTGSFWEGADFVAADRMIEVITRLPFDNPEDFFVKKMNKRLKKEGKHPFYDYSLPLMILRLKQAIGRTLRRSSQRSAVLIMDSRILNKTYSPVIYHALDEEFYLSNQKFADCLAEIEDFLI</sequence>
<dbReference type="Pfam" id="PF00270">
    <property type="entry name" value="DEAD"/>
    <property type="match status" value="1"/>
</dbReference>
<evidence type="ECO:0000313" key="14">
    <source>
        <dbReference type="EMBL" id="AXQ79022.1"/>
    </source>
</evidence>
<dbReference type="SMART" id="SM00491">
    <property type="entry name" value="HELICc2"/>
    <property type="match status" value="1"/>
</dbReference>
<evidence type="ECO:0000256" key="1">
    <source>
        <dbReference type="ARBA" id="ARBA00022679"/>
    </source>
</evidence>
<dbReference type="InterPro" id="IPR027417">
    <property type="entry name" value="P-loop_NTPase"/>
</dbReference>
<dbReference type="KEGG" id="schj:DDV21_007940"/>
<dbReference type="HAMAP" id="MF_02206">
    <property type="entry name" value="DinG_exonucl"/>
    <property type="match status" value="1"/>
</dbReference>
<reference evidence="15 19" key="1">
    <citation type="submission" date="2018-08" db="EMBL/GenBank/DDBJ databases">
        <title>Draft genome of Streptococcus sp .nov. Z2.</title>
        <authorList>
            <person name="Tian Z."/>
        </authorList>
    </citation>
    <scope>NUCLEOTIDE SEQUENCE [LARGE SCALE GENOMIC DNA]</scope>
    <source>
        <strain evidence="15 19">Z2</strain>
    </source>
</reference>
<dbReference type="InterPro" id="IPR006555">
    <property type="entry name" value="ATP-dep_Helicase_C"/>
</dbReference>
<evidence type="ECO:0000256" key="7">
    <source>
        <dbReference type="ARBA" id="ARBA00022839"/>
    </source>
</evidence>
<dbReference type="Proteomes" id="UP000264056">
    <property type="component" value="Unassembled WGS sequence"/>
</dbReference>
<dbReference type="NCBIfam" id="TIGR01407">
    <property type="entry name" value="dinG_rel"/>
    <property type="match status" value="1"/>
</dbReference>
<dbReference type="NCBIfam" id="NF005569">
    <property type="entry name" value="PRK07246.1"/>
    <property type="match status" value="1"/>
</dbReference>
<dbReference type="SUPFAM" id="SSF53098">
    <property type="entry name" value="Ribonuclease H-like"/>
    <property type="match status" value="1"/>
</dbReference>
<dbReference type="GO" id="GO:0008408">
    <property type="term" value="F:3'-5' exonuclease activity"/>
    <property type="evidence" value="ECO:0007669"/>
    <property type="project" value="UniProtKB-UniRule"/>
</dbReference>
<dbReference type="GO" id="GO:0005524">
    <property type="term" value="F:ATP binding"/>
    <property type="evidence" value="ECO:0007669"/>
    <property type="project" value="UniProtKB-UniRule"/>
</dbReference>
<keyword evidence="16" id="KW-0347">Helicase</keyword>
<dbReference type="Gene3D" id="3.30.420.10">
    <property type="entry name" value="Ribonuclease H-like superfamily/Ribonuclease H"/>
    <property type="match status" value="1"/>
</dbReference>
<evidence type="ECO:0000256" key="8">
    <source>
        <dbReference type="ARBA" id="ARBA00022840"/>
    </source>
</evidence>
<reference evidence="17" key="3">
    <citation type="submission" date="2018-08" db="EMBL/GenBank/DDBJ databases">
        <title>Streptococcus chenjunshii sp. nov., isolated from stools sample of the Tibetan antelope in the Qinghai-Tibet plateau, China.</title>
        <authorList>
            <person name="Tian Z."/>
        </authorList>
    </citation>
    <scope>NUCLEOTIDE SEQUENCE [LARGE SCALE GENOMIC DNA]</scope>
    <source>
        <strain evidence="17">Z15</strain>
    </source>
</reference>
<dbReference type="NCBIfam" id="TIGR00573">
    <property type="entry name" value="dnaq"/>
    <property type="match status" value="1"/>
</dbReference>
<dbReference type="GO" id="GO:0004386">
    <property type="term" value="F:helicase activity"/>
    <property type="evidence" value="ECO:0007669"/>
    <property type="project" value="UniProtKB-KW"/>
</dbReference>
<dbReference type="SUPFAM" id="SSF52540">
    <property type="entry name" value="P-loop containing nucleoside triphosphate hydrolases"/>
    <property type="match status" value="1"/>
</dbReference>
<evidence type="ECO:0000256" key="10">
    <source>
        <dbReference type="HAMAP-Rule" id="MF_02206"/>
    </source>
</evidence>
<evidence type="ECO:0000313" key="18">
    <source>
        <dbReference type="Proteomes" id="UP000262901"/>
    </source>
</evidence>
<dbReference type="Gene3D" id="3.40.50.300">
    <property type="entry name" value="P-loop containing nucleotide triphosphate hydrolases"/>
    <property type="match status" value="2"/>
</dbReference>